<sequence length="279" mass="29581">MPHHATPRPSMGKAAALLALTALIAQPALAEPLRISGTGSSAPLVTALFEEFRKQHPDAELLQPTPPLGSSGALKALAGGRIDLALPGRALKPDEAARIGRHFVLATTPLVLASAGGQKKNGFTLDELAAVYEGRQTRWDNDQPIRLVLRASFESDTQTLKSMSPMMAKAVDTAARRPGMALGQDDLETLTLLTHSPGSLGPTTLGLLRASGARLTVFEINGVAPSLATLKEGRYPWRKEISVALPRQPSPLADKFAAFLQSDKAHAVLQRSAYLPAGR</sequence>
<dbReference type="OrthoDB" id="4008270at2"/>
<dbReference type="Proteomes" id="UP000318422">
    <property type="component" value="Unassembled WGS sequence"/>
</dbReference>
<dbReference type="SUPFAM" id="SSF53850">
    <property type="entry name" value="Periplasmic binding protein-like II"/>
    <property type="match status" value="1"/>
</dbReference>
<evidence type="ECO:0000313" key="5">
    <source>
        <dbReference type="Proteomes" id="UP000318422"/>
    </source>
</evidence>
<comment type="caution">
    <text evidence="4">The sequence shown here is derived from an EMBL/GenBank/DDBJ whole genome shotgun (WGS) entry which is preliminary data.</text>
</comment>
<dbReference type="InterPro" id="IPR024370">
    <property type="entry name" value="PBP_domain"/>
</dbReference>
<evidence type="ECO:0000313" key="4">
    <source>
        <dbReference type="EMBL" id="GEC96081.1"/>
    </source>
</evidence>
<keyword evidence="1 2" id="KW-0732">Signal</keyword>
<evidence type="ECO:0000256" key="2">
    <source>
        <dbReference type="SAM" id="SignalP"/>
    </source>
</evidence>
<feature type="domain" description="PBP" evidence="3">
    <location>
        <begin position="29"/>
        <end position="264"/>
    </location>
</feature>
<feature type="chain" id="PRO_5021186221" description="PBP domain-containing protein" evidence="2">
    <location>
        <begin position="31"/>
        <end position="279"/>
    </location>
</feature>
<dbReference type="PANTHER" id="PTHR30570:SF1">
    <property type="entry name" value="PHOSPHATE-BINDING PROTEIN PSTS"/>
    <property type="match status" value="1"/>
</dbReference>
<dbReference type="Gene3D" id="3.40.190.10">
    <property type="entry name" value="Periplasmic binding protein-like II"/>
    <property type="match status" value="2"/>
</dbReference>
<dbReference type="PANTHER" id="PTHR30570">
    <property type="entry name" value="PERIPLASMIC PHOSPHATE BINDING COMPONENT OF PHOSPHATE ABC TRANSPORTER"/>
    <property type="match status" value="1"/>
</dbReference>
<organism evidence="4 5">
    <name type="scientific">Zoogloea ramigera</name>
    <dbReference type="NCBI Taxonomy" id="350"/>
    <lineage>
        <taxon>Bacteria</taxon>
        <taxon>Pseudomonadati</taxon>
        <taxon>Pseudomonadota</taxon>
        <taxon>Betaproteobacteria</taxon>
        <taxon>Rhodocyclales</taxon>
        <taxon>Zoogloeaceae</taxon>
        <taxon>Zoogloea</taxon>
    </lineage>
</organism>
<name>A0A4Y4CT53_ZOORA</name>
<proteinExistence type="predicted"/>
<dbReference type="AlphaFoldDB" id="A0A4Y4CT53"/>
<evidence type="ECO:0000256" key="1">
    <source>
        <dbReference type="ARBA" id="ARBA00022729"/>
    </source>
</evidence>
<evidence type="ECO:0000259" key="3">
    <source>
        <dbReference type="Pfam" id="PF12849"/>
    </source>
</evidence>
<feature type="signal peptide" evidence="2">
    <location>
        <begin position="1"/>
        <end position="30"/>
    </location>
</feature>
<accession>A0A4Y4CT53</accession>
<dbReference type="InterPro" id="IPR050811">
    <property type="entry name" value="Phosphate_ABC_transporter"/>
</dbReference>
<protein>
    <recommendedName>
        <fullName evidence="3">PBP domain-containing protein</fullName>
    </recommendedName>
</protein>
<keyword evidence="5" id="KW-1185">Reference proteome</keyword>
<reference evidence="4 5" key="1">
    <citation type="submission" date="2019-06" db="EMBL/GenBank/DDBJ databases">
        <title>Whole genome shotgun sequence of Zoogloea ramigera NBRC 15342.</title>
        <authorList>
            <person name="Hosoyama A."/>
            <person name="Uohara A."/>
            <person name="Ohji S."/>
            <person name="Ichikawa N."/>
        </authorList>
    </citation>
    <scope>NUCLEOTIDE SEQUENCE [LARGE SCALE GENOMIC DNA]</scope>
    <source>
        <strain evidence="4 5">NBRC 15342</strain>
    </source>
</reference>
<dbReference type="EMBL" id="BJNV01000035">
    <property type="protein sequence ID" value="GEC96081.1"/>
    <property type="molecule type" value="Genomic_DNA"/>
</dbReference>
<dbReference type="Pfam" id="PF12849">
    <property type="entry name" value="PBP_like_2"/>
    <property type="match status" value="1"/>
</dbReference>
<dbReference type="RefSeq" id="WP_141352054.1">
    <property type="nucleotide sequence ID" value="NZ_BJNV01000035.1"/>
</dbReference>
<gene>
    <name evidence="4" type="ORF">ZRA01_21540</name>
</gene>